<evidence type="ECO:0000256" key="1">
    <source>
        <dbReference type="SAM" id="MobiDB-lite"/>
    </source>
</evidence>
<dbReference type="AlphaFoldDB" id="A0AAE6XS29"/>
<dbReference type="RefSeq" id="WP_053774998.1">
    <property type="nucleotide sequence ID" value="NZ_CP012573.1"/>
</dbReference>
<proteinExistence type="predicted"/>
<feature type="compositionally biased region" description="Low complexity" evidence="1">
    <location>
        <begin position="42"/>
        <end position="59"/>
    </location>
</feature>
<dbReference type="EMBL" id="CP048049">
    <property type="protein sequence ID" value="QIS45560.1"/>
    <property type="molecule type" value="Genomic_DNA"/>
</dbReference>
<feature type="region of interest" description="Disordered" evidence="1">
    <location>
        <begin position="42"/>
        <end position="67"/>
    </location>
</feature>
<protein>
    <submittedName>
        <fullName evidence="2">Uncharacterized protein</fullName>
    </submittedName>
</protein>
<accession>A0AAE6XS29</accession>
<dbReference type="KEGG" id="ccap:AES38_10915"/>
<dbReference type="Proteomes" id="UP000503164">
    <property type="component" value="Chromosome"/>
</dbReference>
<evidence type="ECO:0000313" key="3">
    <source>
        <dbReference type="Proteomes" id="UP000503164"/>
    </source>
</evidence>
<sequence>MSHTTPTPSTRSSRRLRGAGSLTAAVALAVTATVGLGIAPASASEAPTSATTTTTVPAPGTGGSPETSLAYGDVRIQFQTHWTRGGHNVRAIRVQSLKGAGNLSRCYSMGDYRPGADLYPYIKVDLPAGFYDVISYDGPTCNIQYQTAGGFGTIDTTGHNWMVYDRYAPVRRG</sequence>
<reference evidence="2 3" key="1">
    <citation type="journal article" date="2020" name="Mol. Plant Pathol.">
        <title>Plasmid composition and the chpG gene determine the virulence level of Clavibacter capsici natural isolates in pepper.</title>
        <authorList>
            <person name="Hwang I.S."/>
            <person name="Lee H.M."/>
            <person name="Oh E.J."/>
            <person name="Lee S."/>
            <person name="Heu S."/>
            <person name="Oh C.S."/>
        </authorList>
    </citation>
    <scope>NUCLEOTIDE SEQUENCE [LARGE SCALE GENOMIC DNA]</scope>
    <source>
        <strain evidence="2 3">1101</strain>
    </source>
</reference>
<name>A0AAE6XS29_9MICO</name>
<gene>
    <name evidence="2" type="ORF">GW570_10900</name>
</gene>
<keyword evidence="3" id="KW-1185">Reference proteome</keyword>
<organism evidence="2 3">
    <name type="scientific">Clavibacter capsici</name>
    <dbReference type="NCBI Taxonomy" id="1874630"/>
    <lineage>
        <taxon>Bacteria</taxon>
        <taxon>Bacillati</taxon>
        <taxon>Actinomycetota</taxon>
        <taxon>Actinomycetes</taxon>
        <taxon>Micrococcales</taxon>
        <taxon>Microbacteriaceae</taxon>
        <taxon>Clavibacter</taxon>
    </lineage>
</organism>
<evidence type="ECO:0000313" key="2">
    <source>
        <dbReference type="EMBL" id="QIS45560.1"/>
    </source>
</evidence>